<dbReference type="AlphaFoldDB" id="A0A8S1KQ65"/>
<feature type="transmembrane region" description="Helical" evidence="6">
    <location>
        <begin position="348"/>
        <end position="368"/>
    </location>
</feature>
<dbReference type="GO" id="GO:0005886">
    <property type="term" value="C:plasma membrane"/>
    <property type="evidence" value="ECO:0007669"/>
    <property type="project" value="TreeGrafter"/>
</dbReference>
<comment type="subcellular location">
    <subcellularLocation>
        <location evidence="1">Membrane</location>
        <topology evidence="1">Multi-pass membrane protein</topology>
    </subcellularLocation>
</comment>
<evidence type="ECO:0000313" key="9">
    <source>
        <dbReference type="Proteomes" id="UP000692954"/>
    </source>
</evidence>
<dbReference type="GO" id="GO:0005249">
    <property type="term" value="F:voltage-gated potassium channel activity"/>
    <property type="evidence" value="ECO:0007669"/>
    <property type="project" value="TreeGrafter"/>
</dbReference>
<feature type="domain" description="Cyclic nucleotide-binding" evidence="7">
    <location>
        <begin position="486"/>
        <end position="596"/>
    </location>
</feature>
<feature type="transmembrane region" description="Helical" evidence="6">
    <location>
        <begin position="210"/>
        <end position="233"/>
    </location>
</feature>
<feature type="compositionally biased region" description="Polar residues" evidence="5">
    <location>
        <begin position="15"/>
        <end position="25"/>
    </location>
</feature>
<feature type="transmembrane region" description="Helical" evidence="6">
    <location>
        <begin position="380"/>
        <end position="405"/>
    </location>
</feature>
<dbReference type="PANTHER" id="PTHR10217:SF435">
    <property type="entry name" value="POTASSIUM VOLTAGE-GATED CHANNEL PROTEIN EAG"/>
    <property type="match status" value="1"/>
</dbReference>
<feature type="transmembrane region" description="Helical" evidence="6">
    <location>
        <begin position="300"/>
        <end position="324"/>
    </location>
</feature>
<dbReference type="OrthoDB" id="292300at2759"/>
<dbReference type="InterPro" id="IPR000595">
    <property type="entry name" value="cNMP-bd_dom"/>
</dbReference>
<evidence type="ECO:0000256" key="5">
    <source>
        <dbReference type="SAM" id="MobiDB-lite"/>
    </source>
</evidence>
<dbReference type="GO" id="GO:0042391">
    <property type="term" value="P:regulation of membrane potential"/>
    <property type="evidence" value="ECO:0007669"/>
    <property type="project" value="TreeGrafter"/>
</dbReference>
<proteinExistence type="predicted"/>
<evidence type="ECO:0000313" key="8">
    <source>
        <dbReference type="EMBL" id="CAD8057499.1"/>
    </source>
</evidence>
<feature type="region of interest" description="Disordered" evidence="5">
    <location>
        <begin position="788"/>
        <end position="818"/>
    </location>
</feature>
<evidence type="ECO:0000256" key="4">
    <source>
        <dbReference type="ARBA" id="ARBA00023136"/>
    </source>
</evidence>
<gene>
    <name evidence="8" type="ORF">PSON_ATCC_30995.1.T0110248</name>
</gene>
<feature type="compositionally biased region" description="Polar residues" evidence="5">
    <location>
        <begin position="797"/>
        <end position="812"/>
    </location>
</feature>
<accession>A0A8S1KQ65</accession>
<dbReference type="EMBL" id="CAJJDN010000011">
    <property type="protein sequence ID" value="CAD8057499.1"/>
    <property type="molecule type" value="Genomic_DNA"/>
</dbReference>
<dbReference type="CDD" id="cd00038">
    <property type="entry name" value="CAP_ED"/>
    <property type="match status" value="1"/>
</dbReference>
<evidence type="ECO:0000256" key="6">
    <source>
        <dbReference type="SAM" id="Phobius"/>
    </source>
</evidence>
<dbReference type="InterPro" id="IPR005821">
    <property type="entry name" value="Ion_trans_dom"/>
</dbReference>
<dbReference type="InterPro" id="IPR050818">
    <property type="entry name" value="KCNH_animal-type"/>
</dbReference>
<keyword evidence="4 6" id="KW-0472">Membrane</keyword>
<evidence type="ECO:0000259" key="7">
    <source>
        <dbReference type="PROSITE" id="PS50042"/>
    </source>
</evidence>
<comment type="caution">
    <text evidence="8">The sequence shown here is derived from an EMBL/GenBank/DDBJ whole genome shotgun (WGS) entry which is preliminary data.</text>
</comment>
<feature type="region of interest" description="Disordered" evidence="5">
    <location>
        <begin position="1"/>
        <end position="30"/>
    </location>
</feature>
<reference evidence="8" key="1">
    <citation type="submission" date="2021-01" db="EMBL/GenBank/DDBJ databases">
        <authorList>
            <consortium name="Genoscope - CEA"/>
            <person name="William W."/>
        </authorList>
    </citation>
    <scope>NUCLEOTIDE SEQUENCE</scope>
</reference>
<dbReference type="PANTHER" id="PTHR10217">
    <property type="entry name" value="VOLTAGE AND LIGAND GATED POTASSIUM CHANNEL"/>
    <property type="match status" value="1"/>
</dbReference>
<dbReference type="SMART" id="SM00100">
    <property type="entry name" value="cNMP"/>
    <property type="match status" value="1"/>
</dbReference>
<keyword evidence="9" id="KW-1185">Reference proteome</keyword>
<sequence length="916" mass="107460">MNQPKADLLSVTPRILSSRNSQPNEQLLDDAARKPSILFSKLDKVQISNEPSDSVQSNESEDNPRKFMQGFKNKIWKERALNVIVLVARFVTYLLTNSDKFKLRYLELRQFKVIGDQAADYNYYLTKRLIRARSKKQFCFHVKMFMKKLLNFLKRVGISVQPITPDHTLKLLWDLFVFTILIINIIYIPLKISFEIQEQSTGIDFFLETLPQYVFICEILLNFNVAYYSRGVLVLNQIQIVKHYLRGKFITDFIVLIPFMIGRSNVPYIEFVLLFRISRIIFIFENLVETLNLRVNFAAVIDLVSLLATFLFASHLIACVWHFIAVQEHLFSDSSFTWVDKAQLETDWLSRYITSFYWACITTLTIGYGDITPVTQIEKLFVILVTLLSSIIFGYTISSIGAIFAQMSENKNYLRDKMTMIDSFIKRRGLNKDLQIKVKKFFEYYLKTLKNTDSECEKLMEHLSGTLIREVKIDFYQSLFNQSKLFRQNFSDDFIANLCFLVKEQSFVPEEVIFQEGQQVDKLYFILKGEVEAYIRNNKLVKIYKRKQAIDEKGFISQNCAQFTSRAIKFSKLAYISFEDFQSLLKQNKEDLEKYYRIKHQIQFGGRIKFSGCELCFQNHSFTKCPFVFYTPNSITLFKKKSNIDIQKRLFLQRQNTQKLQINKSLLNLRQFQRNILEYGNQNYLYADLLPDSEFFSVNRVDEMNLGGDGQSQSEDQESSNSPDNSGTQLKHQLSSQSQKVNTMKHSLQKVTNKILQEPGISQMRIKISRGTKKQTINVQSQKIVNEQEDLKDTNQDSKLNLSRQNSKQVQETPPPSSRFIQLEPSQIKLIELEIAREIFNKHEFQIDMHQDFEYYDSQFNLATIIKDLFTNKRKRMLFQINRKRQKKQLYCLPNKKLPSQNNINSSVYNVDNVDN</sequence>
<evidence type="ECO:0000256" key="1">
    <source>
        <dbReference type="ARBA" id="ARBA00004141"/>
    </source>
</evidence>
<keyword evidence="3 6" id="KW-1133">Transmembrane helix</keyword>
<dbReference type="Proteomes" id="UP000692954">
    <property type="component" value="Unassembled WGS sequence"/>
</dbReference>
<feature type="region of interest" description="Disordered" evidence="5">
    <location>
        <begin position="706"/>
        <end position="748"/>
    </location>
</feature>
<feature type="transmembrane region" description="Helical" evidence="6">
    <location>
        <begin position="171"/>
        <end position="190"/>
    </location>
</feature>
<feature type="compositionally biased region" description="Low complexity" evidence="5">
    <location>
        <begin position="711"/>
        <end position="740"/>
    </location>
</feature>
<keyword evidence="2 6" id="KW-0812">Transmembrane</keyword>
<protein>
    <recommendedName>
        <fullName evidence="7">Cyclic nucleotide-binding domain-containing protein</fullName>
    </recommendedName>
</protein>
<dbReference type="PROSITE" id="PS50042">
    <property type="entry name" value="CNMP_BINDING_3"/>
    <property type="match status" value="1"/>
</dbReference>
<dbReference type="Pfam" id="PF00027">
    <property type="entry name" value="cNMP_binding"/>
    <property type="match status" value="1"/>
</dbReference>
<evidence type="ECO:0000256" key="2">
    <source>
        <dbReference type="ARBA" id="ARBA00022692"/>
    </source>
</evidence>
<evidence type="ECO:0000256" key="3">
    <source>
        <dbReference type="ARBA" id="ARBA00022989"/>
    </source>
</evidence>
<name>A0A8S1KQ65_9CILI</name>
<organism evidence="8 9">
    <name type="scientific">Paramecium sonneborni</name>
    <dbReference type="NCBI Taxonomy" id="65129"/>
    <lineage>
        <taxon>Eukaryota</taxon>
        <taxon>Sar</taxon>
        <taxon>Alveolata</taxon>
        <taxon>Ciliophora</taxon>
        <taxon>Intramacronucleata</taxon>
        <taxon>Oligohymenophorea</taxon>
        <taxon>Peniculida</taxon>
        <taxon>Parameciidae</taxon>
        <taxon>Paramecium</taxon>
    </lineage>
</organism>
<dbReference type="Pfam" id="PF00520">
    <property type="entry name" value="Ion_trans"/>
    <property type="match status" value="1"/>
</dbReference>